<name>A0A9P7S4X5_9AGAR</name>
<feature type="region of interest" description="Disordered" evidence="1">
    <location>
        <begin position="70"/>
        <end position="195"/>
    </location>
</feature>
<feature type="compositionally biased region" description="Polar residues" evidence="1">
    <location>
        <begin position="1"/>
        <end position="12"/>
    </location>
</feature>
<keyword evidence="3" id="KW-1185">Reference proteome</keyword>
<dbReference type="EMBL" id="CM032183">
    <property type="protein sequence ID" value="KAG7094543.1"/>
    <property type="molecule type" value="Genomic_DNA"/>
</dbReference>
<evidence type="ECO:0000256" key="1">
    <source>
        <dbReference type="SAM" id="MobiDB-lite"/>
    </source>
</evidence>
<dbReference type="GeneID" id="66074447"/>
<dbReference type="AlphaFoldDB" id="A0A9P7S4X5"/>
<dbReference type="RefSeq" id="XP_043011013.1">
    <property type="nucleotide sequence ID" value="XM_043149929.1"/>
</dbReference>
<feature type="compositionally biased region" description="Gly residues" evidence="1">
    <location>
        <begin position="172"/>
        <end position="183"/>
    </location>
</feature>
<dbReference type="OrthoDB" id="10528740at2759"/>
<gene>
    <name evidence="2" type="ORF">E1B28_005371</name>
</gene>
<feature type="region of interest" description="Disordered" evidence="1">
    <location>
        <begin position="1"/>
        <end position="24"/>
    </location>
</feature>
<evidence type="ECO:0000313" key="3">
    <source>
        <dbReference type="Proteomes" id="UP001049176"/>
    </source>
</evidence>
<accession>A0A9P7S4X5</accession>
<proteinExistence type="predicted"/>
<protein>
    <submittedName>
        <fullName evidence="2">Uncharacterized protein</fullName>
    </submittedName>
</protein>
<feature type="compositionally biased region" description="Pro residues" evidence="1">
    <location>
        <begin position="130"/>
        <end position="142"/>
    </location>
</feature>
<dbReference type="KEGG" id="more:E1B28_005371"/>
<evidence type="ECO:0000313" key="2">
    <source>
        <dbReference type="EMBL" id="KAG7094543.1"/>
    </source>
</evidence>
<organism evidence="2 3">
    <name type="scientific">Marasmius oreades</name>
    <name type="common">fairy-ring Marasmius</name>
    <dbReference type="NCBI Taxonomy" id="181124"/>
    <lineage>
        <taxon>Eukaryota</taxon>
        <taxon>Fungi</taxon>
        <taxon>Dikarya</taxon>
        <taxon>Basidiomycota</taxon>
        <taxon>Agaricomycotina</taxon>
        <taxon>Agaricomycetes</taxon>
        <taxon>Agaricomycetidae</taxon>
        <taxon>Agaricales</taxon>
        <taxon>Marasmiineae</taxon>
        <taxon>Marasmiaceae</taxon>
        <taxon>Marasmius</taxon>
    </lineage>
</organism>
<reference evidence="2" key="1">
    <citation type="journal article" date="2021" name="Genome Biol. Evol.">
        <title>The assembled and annotated genome of the fairy-ring fungus Marasmius oreades.</title>
        <authorList>
            <person name="Hiltunen M."/>
            <person name="Ament-Velasquez S.L."/>
            <person name="Johannesson H."/>
        </authorList>
    </citation>
    <scope>NUCLEOTIDE SEQUENCE</scope>
    <source>
        <strain evidence="2">03SP1</strain>
    </source>
</reference>
<feature type="compositionally biased region" description="Basic residues" evidence="1">
    <location>
        <begin position="107"/>
        <end position="116"/>
    </location>
</feature>
<comment type="caution">
    <text evidence="2">The sequence shown here is derived from an EMBL/GenBank/DDBJ whole genome shotgun (WGS) entry which is preliminary data.</text>
</comment>
<sequence length="195" mass="21170">MGSRYNPNSQYGPQPGHAFPPRQDMSLIGSEMRIYMTEMINFQNEIRRLKFEIDGLKAWKEREMAGIPTEWLPPSLQPALLPPPPSAPEPDQMTAVDEIARPAWRTVQKKPAKKSNKQMQQQRTISRGPASPPPPAATPPPRAFDISSWAQWKPNPVYSPAPLRATSVLPLPGGGAAGVGGPRAGLFGPPSPGPG</sequence>
<dbReference type="Proteomes" id="UP001049176">
    <property type="component" value="Chromosome 3"/>
</dbReference>